<keyword evidence="3" id="KW-1185">Reference proteome</keyword>
<feature type="chain" id="PRO_5028930378" evidence="1">
    <location>
        <begin position="22"/>
        <end position="111"/>
    </location>
</feature>
<dbReference type="AlphaFoldDB" id="A0A7H0G073"/>
<accession>A0A7H0G073</accession>
<sequence>MKRQALITAALLLAFTAPAFADKGRKHEHPPGHTQADGRHDNGRHLGWQKQAWKRGDRIVLVEVEPRYYIDDYRMYRLDAPPRGYRWIRPMDDRYLLVEVATGLIVQALGY</sequence>
<keyword evidence="1" id="KW-0732">Signal</keyword>
<dbReference type="Gene3D" id="3.10.450.160">
    <property type="entry name" value="inner membrane protein cigr"/>
    <property type="match status" value="1"/>
</dbReference>
<dbReference type="KEGG" id="lsx:H8B22_05640"/>
<evidence type="ECO:0000256" key="1">
    <source>
        <dbReference type="SAM" id="SignalP"/>
    </source>
</evidence>
<dbReference type="Pfam" id="PF11776">
    <property type="entry name" value="RcnB"/>
    <property type="match status" value="1"/>
</dbReference>
<reference evidence="2 3" key="1">
    <citation type="submission" date="2020-08" db="EMBL/GenBank/DDBJ databases">
        <title>Lysobacter sp. II4 sp. nov., isolated from soil.</title>
        <authorList>
            <person name="Woo C.Y."/>
            <person name="Kim J."/>
        </authorList>
    </citation>
    <scope>NUCLEOTIDE SEQUENCE [LARGE SCALE GENOMIC DNA]</scope>
    <source>
        <strain evidence="2 3">II4</strain>
    </source>
</reference>
<dbReference type="Proteomes" id="UP000516018">
    <property type="component" value="Chromosome"/>
</dbReference>
<dbReference type="RefSeq" id="WP_187713125.1">
    <property type="nucleotide sequence ID" value="NZ_CP060820.1"/>
</dbReference>
<gene>
    <name evidence="2" type="ORF">H8B22_05640</name>
</gene>
<feature type="signal peptide" evidence="1">
    <location>
        <begin position="1"/>
        <end position="21"/>
    </location>
</feature>
<organism evidence="2 3">
    <name type="scientific">Agrilutibacter terrestris</name>
    <dbReference type="NCBI Taxonomy" id="2865112"/>
    <lineage>
        <taxon>Bacteria</taxon>
        <taxon>Pseudomonadati</taxon>
        <taxon>Pseudomonadota</taxon>
        <taxon>Gammaproteobacteria</taxon>
        <taxon>Lysobacterales</taxon>
        <taxon>Lysobacteraceae</taxon>
        <taxon>Agrilutibacter</taxon>
    </lineage>
</organism>
<protein>
    <submittedName>
        <fullName evidence="2">RcnB family protein</fullName>
    </submittedName>
</protein>
<evidence type="ECO:0000313" key="2">
    <source>
        <dbReference type="EMBL" id="QNP41689.1"/>
    </source>
</evidence>
<name>A0A7H0G073_9GAMM</name>
<dbReference type="InterPro" id="IPR024572">
    <property type="entry name" value="RcnB"/>
</dbReference>
<dbReference type="EMBL" id="CP060820">
    <property type="protein sequence ID" value="QNP41689.1"/>
    <property type="molecule type" value="Genomic_DNA"/>
</dbReference>
<proteinExistence type="predicted"/>
<evidence type="ECO:0000313" key="3">
    <source>
        <dbReference type="Proteomes" id="UP000516018"/>
    </source>
</evidence>